<comment type="caution">
    <text evidence="1">The sequence shown here is derived from an EMBL/GenBank/DDBJ whole genome shotgun (WGS) entry which is preliminary data.</text>
</comment>
<dbReference type="AlphaFoldDB" id="A0A3S0I3V9"/>
<sequence length="185" mass="20158">MSDQGVYLGNSTMKAFPLDPSSYKPFKVAEASEEVFQSFLEAGERALRSSHFILPDIRNHPAYQDFARVMVNGKEVARVNNHGVVTMPNSVAAKVDGTLPNQTPSGGTGPTLAKMRAEVIARAMGGTIKMAETAITQQQYDGLDMPKATVDEEAVKRDPEYQNLQDLKKARLLFLAQQLASQSVG</sequence>
<evidence type="ECO:0000313" key="2">
    <source>
        <dbReference type="Proteomes" id="UP000277007"/>
    </source>
</evidence>
<organism evidence="1 2">
    <name type="scientific">Azospirillum griseum</name>
    <dbReference type="NCBI Taxonomy" id="2496639"/>
    <lineage>
        <taxon>Bacteria</taxon>
        <taxon>Pseudomonadati</taxon>
        <taxon>Pseudomonadota</taxon>
        <taxon>Alphaproteobacteria</taxon>
        <taxon>Rhodospirillales</taxon>
        <taxon>Azospirillaceae</taxon>
        <taxon>Azospirillum</taxon>
    </lineage>
</organism>
<proteinExistence type="predicted"/>
<dbReference type="EMBL" id="RXMA01000002">
    <property type="protein sequence ID" value="RTR23571.1"/>
    <property type="molecule type" value="Genomic_DNA"/>
</dbReference>
<evidence type="ECO:0000313" key="1">
    <source>
        <dbReference type="EMBL" id="RTR23571.1"/>
    </source>
</evidence>
<dbReference type="RefSeq" id="WP_126612103.1">
    <property type="nucleotide sequence ID" value="NZ_JBHUCY010000010.1"/>
</dbReference>
<dbReference type="OrthoDB" id="7188397at2"/>
<accession>A0A3S0I3V9</accession>
<gene>
    <name evidence="1" type="ORF">EJ903_03305</name>
</gene>
<protein>
    <submittedName>
        <fullName evidence="1">Uncharacterized protein</fullName>
    </submittedName>
</protein>
<keyword evidence="2" id="KW-1185">Reference proteome</keyword>
<dbReference type="Proteomes" id="UP000277007">
    <property type="component" value="Unassembled WGS sequence"/>
</dbReference>
<reference evidence="1 2" key="1">
    <citation type="submission" date="2018-12" db="EMBL/GenBank/DDBJ databases">
        <authorList>
            <person name="Yang Y."/>
        </authorList>
    </citation>
    <scope>NUCLEOTIDE SEQUENCE [LARGE SCALE GENOMIC DNA]</scope>
    <source>
        <strain evidence="1 2">L-25-5w-1</strain>
    </source>
</reference>
<name>A0A3S0I3V9_9PROT</name>